<dbReference type="GO" id="GO:0016491">
    <property type="term" value="F:oxidoreductase activity"/>
    <property type="evidence" value="ECO:0007669"/>
    <property type="project" value="UniProtKB-KW"/>
</dbReference>
<keyword evidence="2" id="KW-0560">Oxidoreductase</keyword>
<dbReference type="Pfam" id="PF00106">
    <property type="entry name" value="adh_short"/>
    <property type="match status" value="1"/>
</dbReference>
<comment type="similarity">
    <text evidence="1 3">Belongs to the short-chain dehydrogenases/reductases (SDR) family.</text>
</comment>
<dbReference type="PRINTS" id="PR00080">
    <property type="entry name" value="SDRFAMILY"/>
</dbReference>
<protein>
    <submittedName>
        <fullName evidence="4">Short-chain dehydrogenase</fullName>
    </submittedName>
</protein>
<dbReference type="AlphaFoldDB" id="A0A0A5G5T8"/>
<dbReference type="EMBL" id="AVPF01000024">
    <property type="protein sequence ID" value="KGX87424.1"/>
    <property type="molecule type" value="Genomic_DNA"/>
</dbReference>
<evidence type="ECO:0000256" key="2">
    <source>
        <dbReference type="ARBA" id="ARBA00023002"/>
    </source>
</evidence>
<dbReference type="PIRSF" id="PIRSF000126">
    <property type="entry name" value="11-beta-HSD1"/>
    <property type="match status" value="1"/>
</dbReference>
<dbReference type="OrthoDB" id="9808814at2"/>
<comment type="caution">
    <text evidence="4">The sequence shown here is derived from an EMBL/GenBank/DDBJ whole genome shotgun (WGS) entry which is preliminary data.</text>
</comment>
<evidence type="ECO:0000313" key="5">
    <source>
        <dbReference type="Proteomes" id="UP000030403"/>
    </source>
</evidence>
<keyword evidence="5" id="KW-1185">Reference proteome</keyword>
<sequence>MKPTVLITGASSGLGYEFAKLFAANGYNLVLTARNEEKLQQIKEELSHVDVMVAPKDLSQPHSGEELYQQLLDQDVSINVLVNNAGFGLNGEFDKLSLKQQQEMIQVNMTSLTDLTYCFLPEIKKQANAGHFSGILNVASTAAFQPGPYMSVYYASKAYVLSLSEGIAGELKGTDVQMTTLCPGATETNFFKTAKAENAKLAQSTMSAGAVAKEGFEGFIKRQQIVIPGRMNAVGAFAAKFLPRSLASNLAKRFNGAQS</sequence>
<dbReference type="STRING" id="1385511.GCA_000425225_03158"/>
<evidence type="ECO:0000313" key="4">
    <source>
        <dbReference type="EMBL" id="KGX87424.1"/>
    </source>
</evidence>
<reference evidence="4 5" key="1">
    <citation type="submission" date="2013-08" db="EMBL/GenBank/DDBJ databases">
        <authorList>
            <person name="Huang J."/>
            <person name="Wang G."/>
        </authorList>
    </citation>
    <scope>NUCLEOTIDE SEQUENCE [LARGE SCALE GENOMIC DNA]</scope>
    <source>
        <strain evidence="4 5">BH030004</strain>
    </source>
</reference>
<dbReference type="GO" id="GO:0016020">
    <property type="term" value="C:membrane"/>
    <property type="evidence" value="ECO:0007669"/>
    <property type="project" value="TreeGrafter"/>
</dbReference>
<name>A0A0A5G5T8_9BACI</name>
<dbReference type="SUPFAM" id="SSF51735">
    <property type="entry name" value="NAD(P)-binding Rossmann-fold domains"/>
    <property type="match status" value="1"/>
</dbReference>
<dbReference type="RefSeq" id="WP_027446780.1">
    <property type="nucleotide sequence ID" value="NZ_AULJ01000040.1"/>
</dbReference>
<dbReference type="CDD" id="cd05233">
    <property type="entry name" value="SDR_c"/>
    <property type="match status" value="1"/>
</dbReference>
<dbReference type="InterPro" id="IPR036291">
    <property type="entry name" value="NAD(P)-bd_dom_sf"/>
</dbReference>
<dbReference type="Proteomes" id="UP000030403">
    <property type="component" value="Unassembled WGS sequence"/>
</dbReference>
<dbReference type="InterPro" id="IPR002347">
    <property type="entry name" value="SDR_fam"/>
</dbReference>
<dbReference type="PANTHER" id="PTHR44196:SF2">
    <property type="entry name" value="SHORT-CHAIN DEHYDROGENASE-RELATED"/>
    <property type="match status" value="1"/>
</dbReference>
<evidence type="ECO:0000256" key="3">
    <source>
        <dbReference type="RuleBase" id="RU000363"/>
    </source>
</evidence>
<dbReference type="PANTHER" id="PTHR44196">
    <property type="entry name" value="DEHYDROGENASE/REDUCTASE SDR FAMILY MEMBER 7B"/>
    <property type="match status" value="1"/>
</dbReference>
<proteinExistence type="inferred from homology"/>
<evidence type="ECO:0000256" key="1">
    <source>
        <dbReference type="ARBA" id="ARBA00006484"/>
    </source>
</evidence>
<organism evidence="4 5">
    <name type="scientific">Pontibacillus marinus BH030004 = DSM 16465</name>
    <dbReference type="NCBI Taxonomy" id="1385511"/>
    <lineage>
        <taxon>Bacteria</taxon>
        <taxon>Bacillati</taxon>
        <taxon>Bacillota</taxon>
        <taxon>Bacilli</taxon>
        <taxon>Bacillales</taxon>
        <taxon>Bacillaceae</taxon>
        <taxon>Pontibacillus</taxon>
    </lineage>
</organism>
<accession>A0A0A5G5T8</accession>
<gene>
    <name evidence="4" type="ORF">N783_09725</name>
</gene>
<dbReference type="Gene3D" id="3.40.50.720">
    <property type="entry name" value="NAD(P)-binding Rossmann-like Domain"/>
    <property type="match status" value="1"/>
</dbReference>
<dbReference type="eggNOG" id="COG0300">
    <property type="taxonomic scope" value="Bacteria"/>
</dbReference>
<dbReference type="PRINTS" id="PR00081">
    <property type="entry name" value="GDHRDH"/>
</dbReference>